<organism evidence="2 3">
    <name type="scientific">Phormidesmis priestleyi</name>
    <dbReference type="NCBI Taxonomy" id="268141"/>
    <lineage>
        <taxon>Bacteria</taxon>
        <taxon>Bacillati</taxon>
        <taxon>Cyanobacteriota</taxon>
        <taxon>Cyanophyceae</taxon>
        <taxon>Leptolyngbyales</taxon>
        <taxon>Leptolyngbyaceae</taxon>
        <taxon>Phormidesmis</taxon>
    </lineage>
</organism>
<dbReference type="PANTHER" id="PTHR43308:SF5">
    <property type="entry name" value="S-LAYER PROTEIN _ PEPTIDOGLYCAN ENDO-BETA-N-ACETYLGLUCOSAMINIDASE"/>
    <property type="match status" value="1"/>
</dbReference>
<protein>
    <recommendedName>
        <fullName evidence="1">SLH domain-containing protein</fullName>
    </recommendedName>
</protein>
<dbReference type="InterPro" id="IPR001119">
    <property type="entry name" value="SLH_dom"/>
</dbReference>
<reference evidence="2 3" key="2">
    <citation type="submission" date="2018-06" db="EMBL/GenBank/DDBJ databases">
        <title>Metagenomic assembly of (sub)arctic Cyanobacteria and their associated microbiome from non-axenic cultures.</title>
        <authorList>
            <person name="Baurain D."/>
        </authorList>
    </citation>
    <scope>NUCLEOTIDE SEQUENCE [LARGE SCALE GENOMIC DNA]</scope>
    <source>
        <strain evidence="2">ULC027bin1</strain>
    </source>
</reference>
<reference evidence="3" key="1">
    <citation type="submission" date="2018-04" db="EMBL/GenBank/DDBJ databases">
        <authorList>
            <person name="Cornet L."/>
        </authorList>
    </citation>
    <scope>NUCLEOTIDE SEQUENCE [LARGE SCALE GENOMIC DNA]</scope>
</reference>
<dbReference type="PANTHER" id="PTHR43308">
    <property type="entry name" value="OUTER MEMBRANE PROTEIN ALPHA-RELATED"/>
    <property type="match status" value="1"/>
</dbReference>
<dbReference type="AlphaFoldDB" id="A0A2W4X4C5"/>
<sequence>MSLTSRFGIGLIFGLLFGLSTPLIIPEISHNSGFATAQAQTQPTVFSDVPANYWAHDYIAGLAKLNIIRGFGDGTFHPNESVTRAQFAAILRKAFLQSQPTTAQSFTDVPVNYWATDAIYAARSAGFLSGYPGNRFAPNNFITRENALISLANGLKYAEGSPDALSAYRDVDSISNYALPGVRAAAQANLVVDYPNIDQISPYRPASRADVAAFVYQALVKAGRAEPLAASAIDRWQTQPLVTLPAQSEQMSFSQTGQQLATIAINRNSFQIWNIQTGQLIKEITASDQTRFSSIAISHDGKRVATISDNLSTNATRLSVWTAATGEQLWQTSLDTPQQPDYPLPFGGHLVQVAFAPNDSEVVAQLVVSTPAGRAANNQLRFYQAATGEVVQSLDAAMAEPLLRSIANGTRIDKIAFSPDGQFFASAQQGVVDVWRRNGNNRFESLRTLPAPEGFSGFLDMVFTNSGTLNISTLTGQTPLATARLDVWNIQTDEQPSRTDYTDWDRTDVLTRLSPDGKYYFVRGDVAGSRLNNVQTGGQQNPRSGYHDTVAAFSGDGNYLAIANEQNISIFTKTTNSNINRGR</sequence>
<accession>A0A2W4X4C5</accession>
<comment type="caution">
    <text evidence="2">The sequence shown here is derived from an EMBL/GenBank/DDBJ whole genome shotgun (WGS) entry which is preliminary data.</text>
</comment>
<dbReference type="Pfam" id="PF00395">
    <property type="entry name" value="SLH"/>
    <property type="match status" value="3"/>
</dbReference>
<proteinExistence type="predicted"/>
<evidence type="ECO:0000259" key="1">
    <source>
        <dbReference type="PROSITE" id="PS51272"/>
    </source>
</evidence>
<dbReference type="Gene3D" id="2.130.10.10">
    <property type="entry name" value="YVTN repeat-like/Quinoprotein amine dehydrogenase"/>
    <property type="match status" value="2"/>
</dbReference>
<name>A0A2W4X4C5_9CYAN</name>
<evidence type="ECO:0000313" key="2">
    <source>
        <dbReference type="EMBL" id="PZO51422.1"/>
    </source>
</evidence>
<feature type="domain" description="SLH" evidence="1">
    <location>
        <begin position="106"/>
        <end position="165"/>
    </location>
</feature>
<gene>
    <name evidence="2" type="ORF">DCF15_14910</name>
</gene>
<dbReference type="Proteomes" id="UP000249794">
    <property type="component" value="Unassembled WGS sequence"/>
</dbReference>
<evidence type="ECO:0000313" key="3">
    <source>
        <dbReference type="Proteomes" id="UP000249794"/>
    </source>
</evidence>
<dbReference type="PROSITE" id="PS51272">
    <property type="entry name" value="SLH"/>
    <property type="match status" value="3"/>
</dbReference>
<feature type="domain" description="SLH" evidence="1">
    <location>
        <begin position="42"/>
        <end position="105"/>
    </location>
</feature>
<dbReference type="EMBL" id="QBMP01000170">
    <property type="protein sequence ID" value="PZO51422.1"/>
    <property type="molecule type" value="Genomic_DNA"/>
</dbReference>
<dbReference type="SUPFAM" id="SSF82171">
    <property type="entry name" value="DPP6 N-terminal domain-like"/>
    <property type="match status" value="1"/>
</dbReference>
<feature type="domain" description="SLH" evidence="1">
    <location>
        <begin position="166"/>
        <end position="229"/>
    </location>
</feature>
<dbReference type="InterPro" id="IPR051465">
    <property type="entry name" value="Cell_Envelope_Struct_Comp"/>
</dbReference>
<dbReference type="InterPro" id="IPR015943">
    <property type="entry name" value="WD40/YVTN_repeat-like_dom_sf"/>
</dbReference>